<reference evidence="4" key="1">
    <citation type="journal article" date="2019" name="Curr. Biol.">
        <title>Genome Sequence of Striga asiatica Provides Insight into the Evolution of Plant Parasitism.</title>
        <authorList>
            <person name="Yoshida S."/>
            <person name="Kim S."/>
            <person name="Wafula E.K."/>
            <person name="Tanskanen J."/>
            <person name="Kim Y.M."/>
            <person name="Honaas L."/>
            <person name="Yang Z."/>
            <person name="Spallek T."/>
            <person name="Conn C.E."/>
            <person name="Ichihashi Y."/>
            <person name="Cheong K."/>
            <person name="Cui S."/>
            <person name="Der J.P."/>
            <person name="Gundlach H."/>
            <person name="Jiao Y."/>
            <person name="Hori C."/>
            <person name="Ishida J.K."/>
            <person name="Kasahara H."/>
            <person name="Kiba T."/>
            <person name="Kim M.S."/>
            <person name="Koo N."/>
            <person name="Laohavisit A."/>
            <person name="Lee Y.H."/>
            <person name="Lumba S."/>
            <person name="McCourt P."/>
            <person name="Mortimer J.C."/>
            <person name="Mutuku J.M."/>
            <person name="Nomura T."/>
            <person name="Sasaki-Sekimoto Y."/>
            <person name="Seto Y."/>
            <person name="Wang Y."/>
            <person name="Wakatake T."/>
            <person name="Sakakibara H."/>
            <person name="Demura T."/>
            <person name="Yamaguchi S."/>
            <person name="Yoneyama K."/>
            <person name="Manabe R.I."/>
            <person name="Nelson D.C."/>
            <person name="Schulman A.H."/>
            <person name="Timko M.P."/>
            <person name="dePamphilis C.W."/>
            <person name="Choi D."/>
            <person name="Shirasu K."/>
        </authorList>
    </citation>
    <scope>NUCLEOTIDE SEQUENCE [LARGE SCALE GENOMIC DNA]</scope>
    <source>
        <strain evidence="4">cv. UVA1</strain>
    </source>
</reference>
<dbReference type="InterPro" id="IPR018997">
    <property type="entry name" value="PUB_domain"/>
</dbReference>
<evidence type="ECO:0000256" key="1">
    <source>
        <dbReference type="SAM" id="MobiDB-lite"/>
    </source>
</evidence>
<feature type="domain" description="UBA" evidence="2">
    <location>
        <begin position="2"/>
        <end position="44"/>
    </location>
</feature>
<dbReference type="InterPro" id="IPR015940">
    <property type="entry name" value="UBA"/>
</dbReference>
<dbReference type="InterPro" id="IPR009060">
    <property type="entry name" value="UBA-like_sf"/>
</dbReference>
<dbReference type="Pfam" id="PF22562">
    <property type="entry name" value="UBA_7"/>
    <property type="match status" value="1"/>
</dbReference>
<evidence type="ECO:0000313" key="4">
    <source>
        <dbReference type="Proteomes" id="UP000325081"/>
    </source>
</evidence>
<keyword evidence="4" id="KW-1185">Reference proteome</keyword>
<dbReference type="Pfam" id="PF09409">
    <property type="entry name" value="PUB"/>
    <property type="match status" value="1"/>
</dbReference>
<dbReference type="PANTHER" id="PTHR46713">
    <property type="entry name" value="F13M7.16 PROTEIN"/>
    <property type="match status" value="1"/>
</dbReference>
<name>A0A5A7PKX2_STRAF</name>
<evidence type="ECO:0000259" key="2">
    <source>
        <dbReference type="PROSITE" id="PS50030"/>
    </source>
</evidence>
<dbReference type="Proteomes" id="UP000325081">
    <property type="component" value="Unassembled WGS sequence"/>
</dbReference>
<dbReference type="AlphaFoldDB" id="A0A5A7PKX2"/>
<proteinExistence type="predicted"/>
<protein>
    <submittedName>
        <fullName evidence="3">Ubiquitin-associated domain-containing family protein</fullName>
    </submittedName>
</protein>
<organism evidence="3 4">
    <name type="scientific">Striga asiatica</name>
    <name type="common">Asiatic witchweed</name>
    <name type="synonym">Buchnera asiatica</name>
    <dbReference type="NCBI Taxonomy" id="4170"/>
    <lineage>
        <taxon>Eukaryota</taxon>
        <taxon>Viridiplantae</taxon>
        <taxon>Streptophyta</taxon>
        <taxon>Embryophyta</taxon>
        <taxon>Tracheophyta</taxon>
        <taxon>Spermatophyta</taxon>
        <taxon>Magnoliopsida</taxon>
        <taxon>eudicotyledons</taxon>
        <taxon>Gunneridae</taxon>
        <taxon>Pentapetalae</taxon>
        <taxon>asterids</taxon>
        <taxon>lamiids</taxon>
        <taxon>Lamiales</taxon>
        <taxon>Orobanchaceae</taxon>
        <taxon>Buchnereae</taxon>
        <taxon>Striga</taxon>
    </lineage>
</organism>
<sequence length="402" mass="46045">MEVEKKILLGELEAMGFPEALAAKALSSSGSSSIEDAINWLVDQDNDKTFTEPPEQSQAAVDITVETSKSFHISEQVMLSARVLRSAFYSGSFFLVCPHIRNLSKFRNRALNKKAELEKKQERQTEKDRIRAGKELLEAKRMAEERERRRFLAQRKAGKDDEKRARDRVRQNVQQDKLERQGVLGSPTEFPAPAKPDIALAERTENLQLLDTDILPVKSSALRDDLSECLRSLKRRNKLQEGLFLKYERQESLCCTYERLPRKCKTSINEESSGASRAFQTLLIYVRNVINNPNEEKFRKIRINNPIFQDRIGKFGEGIKFLELCGFEEVEGDNFLFLPRQKYINNTQYVNSMYEGFSIRFCRCIEQLEASVGVDIDVAVFPGFHHIVGMSLTGVCIWESLG</sequence>
<accession>A0A5A7PKX2</accession>
<dbReference type="Gene3D" id="1.10.8.10">
    <property type="entry name" value="DNA helicase RuvA subunit, C-terminal domain"/>
    <property type="match status" value="1"/>
</dbReference>
<gene>
    <name evidence="3" type="ORF">STAS_09487</name>
</gene>
<dbReference type="EMBL" id="BKCP01004738">
    <property type="protein sequence ID" value="GER33354.1"/>
    <property type="molecule type" value="Genomic_DNA"/>
</dbReference>
<dbReference type="OrthoDB" id="336240at2759"/>
<dbReference type="Gene3D" id="1.20.58.2190">
    <property type="match status" value="1"/>
</dbReference>
<dbReference type="PROSITE" id="PS50030">
    <property type="entry name" value="UBA"/>
    <property type="match status" value="1"/>
</dbReference>
<dbReference type="SMART" id="SM00580">
    <property type="entry name" value="PUG"/>
    <property type="match status" value="1"/>
</dbReference>
<comment type="caution">
    <text evidence="3">The sequence shown here is derived from an EMBL/GenBank/DDBJ whole genome shotgun (WGS) entry which is preliminary data.</text>
</comment>
<dbReference type="SUPFAM" id="SSF46934">
    <property type="entry name" value="UBA-like"/>
    <property type="match status" value="1"/>
</dbReference>
<dbReference type="PANTHER" id="PTHR46713:SF4">
    <property type="entry name" value="UBIQUITIN-ASSOCIATED (UBA)_TS-N DOMAIN PROTEIN"/>
    <property type="match status" value="1"/>
</dbReference>
<feature type="compositionally biased region" description="Basic and acidic residues" evidence="1">
    <location>
        <begin position="157"/>
        <end position="180"/>
    </location>
</feature>
<evidence type="ECO:0000313" key="3">
    <source>
        <dbReference type="EMBL" id="GER33354.1"/>
    </source>
</evidence>
<feature type="region of interest" description="Disordered" evidence="1">
    <location>
        <begin position="151"/>
        <end position="193"/>
    </location>
</feature>
<dbReference type="SUPFAM" id="SSF143503">
    <property type="entry name" value="PUG domain-like"/>
    <property type="match status" value="1"/>
</dbReference>
<dbReference type="InterPro" id="IPR036339">
    <property type="entry name" value="PUB-like_dom_sf"/>
</dbReference>